<feature type="compositionally biased region" description="Basic and acidic residues" evidence="1">
    <location>
        <begin position="48"/>
        <end position="58"/>
    </location>
</feature>
<reference evidence="4 5" key="1">
    <citation type="submission" date="2019-11" db="EMBL/GenBank/DDBJ databases">
        <authorList>
            <person name="Holert J."/>
        </authorList>
    </citation>
    <scope>NUCLEOTIDE SEQUENCE [LARGE SCALE GENOMIC DNA]</scope>
    <source>
        <strain evidence="4">SB11_3</strain>
    </source>
</reference>
<accession>A0A5S9N519</accession>
<name>A0A5S9N519_9GAMM</name>
<keyword evidence="5" id="KW-1185">Reference proteome</keyword>
<gene>
    <name evidence="4" type="ORF">OPDIPICF_00607</name>
</gene>
<dbReference type="Pfam" id="PF13511">
    <property type="entry name" value="DUF4124"/>
    <property type="match status" value="1"/>
</dbReference>
<sequence length="136" mass="15208">MATMRLFSLLLLLILSTTTVQAAKFYKWVDADGQTHYGERPPAGVDTEEVRTYGDKAPSRPTSSLPSLPTTASTEQQAPETVQAKKDPETCRKARENYRIMSTKPLVLDPDGNIMTIEAKNKELKRSQKIIDIHCD</sequence>
<feature type="domain" description="DUF4124" evidence="3">
    <location>
        <begin position="12"/>
        <end position="63"/>
    </location>
</feature>
<keyword evidence="2" id="KW-0732">Signal</keyword>
<evidence type="ECO:0000313" key="4">
    <source>
        <dbReference type="EMBL" id="CAA0083998.1"/>
    </source>
</evidence>
<evidence type="ECO:0000256" key="1">
    <source>
        <dbReference type="SAM" id="MobiDB-lite"/>
    </source>
</evidence>
<dbReference type="Proteomes" id="UP000441399">
    <property type="component" value="Unassembled WGS sequence"/>
</dbReference>
<dbReference type="OrthoDB" id="7068596at2"/>
<feature type="chain" id="PRO_5025056378" description="DUF4124 domain-containing protein" evidence="2">
    <location>
        <begin position="23"/>
        <end position="136"/>
    </location>
</feature>
<organism evidence="4 5">
    <name type="scientific">BD1-7 clade bacterium</name>
    <dbReference type="NCBI Taxonomy" id="2029982"/>
    <lineage>
        <taxon>Bacteria</taxon>
        <taxon>Pseudomonadati</taxon>
        <taxon>Pseudomonadota</taxon>
        <taxon>Gammaproteobacteria</taxon>
        <taxon>Cellvibrionales</taxon>
        <taxon>Spongiibacteraceae</taxon>
        <taxon>BD1-7 clade</taxon>
    </lineage>
</organism>
<feature type="signal peptide" evidence="2">
    <location>
        <begin position="1"/>
        <end position="22"/>
    </location>
</feature>
<dbReference type="EMBL" id="CACSIO010000001">
    <property type="protein sequence ID" value="CAA0083998.1"/>
    <property type="molecule type" value="Genomic_DNA"/>
</dbReference>
<dbReference type="AlphaFoldDB" id="A0A5S9N519"/>
<evidence type="ECO:0000256" key="2">
    <source>
        <dbReference type="SAM" id="SignalP"/>
    </source>
</evidence>
<feature type="compositionally biased region" description="Low complexity" evidence="1">
    <location>
        <begin position="59"/>
        <end position="74"/>
    </location>
</feature>
<dbReference type="InterPro" id="IPR025392">
    <property type="entry name" value="DUF4124"/>
</dbReference>
<protein>
    <recommendedName>
        <fullName evidence="3">DUF4124 domain-containing protein</fullName>
    </recommendedName>
</protein>
<proteinExistence type="predicted"/>
<evidence type="ECO:0000259" key="3">
    <source>
        <dbReference type="Pfam" id="PF13511"/>
    </source>
</evidence>
<feature type="region of interest" description="Disordered" evidence="1">
    <location>
        <begin position="34"/>
        <end position="90"/>
    </location>
</feature>
<evidence type="ECO:0000313" key="5">
    <source>
        <dbReference type="Proteomes" id="UP000441399"/>
    </source>
</evidence>